<dbReference type="Pfam" id="PF02627">
    <property type="entry name" value="CMD"/>
    <property type="match status" value="1"/>
</dbReference>
<evidence type="ECO:0000313" key="2">
    <source>
        <dbReference type="EMBL" id="MEY9321183.1"/>
    </source>
</evidence>
<name>A0ABV4FE93_BRAEL</name>
<feature type="domain" description="Carboxymuconolactone decarboxylase-like" evidence="1">
    <location>
        <begin position="52"/>
        <end position="133"/>
    </location>
</feature>
<sequence length="151" mass="15909">MKGGIRRYTPVGGAALLWTVPIAKTEGRMQKDYADVCKHISNNLGQLRKGIPETMRAFSAMAQAATGNGALDARTKELIALALGVAAHCDGCIGFHAEALVKLGVGRKELEETLGLAIYMGGGPSLMYAADALGAYDLFQERAVVAEPAMD</sequence>
<keyword evidence="3" id="KW-1185">Reference proteome</keyword>
<dbReference type="Proteomes" id="UP001565471">
    <property type="component" value="Unassembled WGS sequence"/>
</dbReference>
<proteinExistence type="predicted"/>
<dbReference type="PANTHER" id="PTHR33930">
    <property type="entry name" value="ALKYL HYDROPEROXIDE REDUCTASE AHPD"/>
    <property type="match status" value="1"/>
</dbReference>
<reference evidence="2 3" key="1">
    <citation type="submission" date="2024-07" db="EMBL/GenBank/DDBJ databases">
        <title>Genomic Encyclopedia of Type Strains, Phase V (KMG-V): Genome sequencing to study the core and pangenomes of soil and plant-associated prokaryotes.</title>
        <authorList>
            <person name="Whitman W."/>
        </authorList>
    </citation>
    <scope>NUCLEOTIDE SEQUENCE [LARGE SCALE GENOMIC DNA]</scope>
    <source>
        <strain evidence="2 3">USDA 415</strain>
    </source>
</reference>
<dbReference type="PANTHER" id="PTHR33930:SF2">
    <property type="entry name" value="BLR3452 PROTEIN"/>
    <property type="match status" value="1"/>
</dbReference>
<accession>A0ABV4FE93</accession>
<protein>
    <submittedName>
        <fullName evidence="2">AhpD family alkylhydroperoxidase</fullName>
    </submittedName>
</protein>
<evidence type="ECO:0000259" key="1">
    <source>
        <dbReference type="Pfam" id="PF02627"/>
    </source>
</evidence>
<dbReference type="InterPro" id="IPR004675">
    <property type="entry name" value="AhpD_core"/>
</dbReference>
<evidence type="ECO:0000313" key="3">
    <source>
        <dbReference type="Proteomes" id="UP001565471"/>
    </source>
</evidence>
<dbReference type="InterPro" id="IPR003779">
    <property type="entry name" value="CMD-like"/>
</dbReference>
<dbReference type="SUPFAM" id="SSF69118">
    <property type="entry name" value="AhpD-like"/>
    <property type="match status" value="1"/>
</dbReference>
<gene>
    <name evidence="2" type="ORF">ABIF29_007982</name>
</gene>
<dbReference type="EMBL" id="JBGBZA010000002">
    <property type="protein sequence ID" value="MEY9321183.1"/>
    <property type="molecule type" value="Genomic_DNA"/>
</dbReference>
<dbReference type="InterPro" id="IPR029032">
    <property type="entry name" value="AhpD-like"/>
</dbReference>
<organism evidence="2 3">
    <name type="scientific">Bradyrhizobium elkanii</name>
    <dbReference type="NCBI Taxonomy" id="29448"/>
    <lineage>
        <taxon>Bacteria</taxon>
        <taxon>Pseudomonadati</taxon>
        <taxon>Pseudomonadota</taxon>
        <taxon>Alphaproteobacteria</taxon>
        <taxon>Hyphomicrobiales</taxon>
        <taxon>Nitrobacteraceae</taxon>
        <taxon>Bradyrhizobium</taxon>
    </lineage>
</organism>
<dbReference type="NCBIfam" id="TIGR00778">
    <property type="entry name" value="ahpD_dom"/>
    <property type="match status" value="1"/>
</dbReference>
<comment type="caution">
    <text evidence="2">The sequence shown here is derived from an EMBL/GenBank/DDBJ whole genome shotgun (WGS) entry which is preliminary data.</text>
</comment>
<dbReference type="Gene3D" id="1.20.1290.10">
    <property type="entry name" value="AhpD-like"/>
    <property type="match status" value="1"/>
</dbReference>